<feature type="transmembrane region" description="Helical" evidence="6">
    <location>
        <begin position="90"/>
        <end position="114"/>
    </location>
</feature>
<evidence type="ECO:0000256" key="6">
    <source>
        <dbReference type="SAM" id="Phobius"/>
    </source>
</evidence>
<dbReference type="Pfam" id="PF00001">
    <property type="entry name" value="7tm_1"/>
    <property type="match status" value="1"/>
</dbReference>
<dbReference type="Ensembl" id="ENSCVAT00000003224.1">
    <property type="protein sequence ID" value="ENSCVAP00000024821.1"/>
    <property type="gene ID" value="ENSCVAG00000000255.1"/>
</dbReference>
<dbReference type="PROSITE" id="PS50262">
    <property type="entry name" value="G_PROTEIN_RECEP_F1_2"/>
    <property type="match status" value="1"/>
</dbReference>
<dbReference type="PANTHER" id="PTHR24244:SF0">
    <property type="entry name" value="G-PROTEIN COUPLED RECEPTORS FAMILY 1 PROFILE DOMAIN-CONTAINING PROTEIN"/>
    <property type="match status" value="1"/>
</dbReference>
<evidence type="ECO:0000256" key="5">
    <source>
        <dbReference type="SAM" id="MobiDB-lite"/>
    </source>
</evidence>
<reference evidence="8" key="1">
    <citation type="submission" date="2025-08" db="UniProtKB">
        <authorList>
            <consortium name="Ensembl"/>
        </authorList>
    </citation>
    <scope>IDENTIFICATION</scope>
</reference>
<dbReference type="PANTHER" id="PTHR24244">
    <property type="entry name" value="NEUROPEPTIDE S RECEPTOR"/>
    <property type="match status" value="1"/>
</dbReference>
<feature type="transmembrane region" description="Helical" evidence="6">
    <location>
        <begin position="17"/>
        <end position="34"/>
    </location>
</feature>
<feature type="transmembrane region" description="Helical" evidence="6">
    <location>
        <begin position="126"/>
        <end position="147"/>
    </location>
</feature>
<dbReference type="GO" id="GO:0016020">
    <property type="term" value="C:membrane"/>
    <property type="evidence" value="ECO:0007669"/>
    <property type="project" value="UniProtKB-SubCell"/>
</dbReference>
<reference evidence="8" key="2">
    <citation type="submission" date="2025-09" db="UniProtKB">
        <authorList>
            <consortium name="Ensembl"/>
        </authorList>
    </citation>
    <scope>IDENTIFICATION</scope>
</reference>
<keyword evidence="3 6" id="KW-1133">Transmembrane helix</keyword>
<dbReference type="PRINTS" id="PR01157">
    <property type="entry name" value="P2YPURNOCPTR"/>
</dbReference>
<dbReference type="GeneTree" id="ENSGT00940000155094"/>
<keyword evidence="4 6" id="KW-0472">Membrane</keyword>
<dbReference type="OMA" id="YIAQRIC"/>
<evidence type="ECO:0000313" key="8">
    <source>
        <dbReference type="Ensembl" id="ENSCVAP00000024821.1"/>
    </source>
</evidence>
<evidence type="ECO:0000256" key="2">
    <source>
        <dbReference type="ARBA" id="ARBA00022692"/>
    </source>
</evidence>
<proteinExistence type="predicted"/>
<dbReference type="Gene3D" id="1.20.1070.10">
    <property type="entry name" value="Rhodopsin 7-helix transmembrane proteins"/>
    <property type="match status" value="1"/>
</dbReference>
<dbReference type="PRINTS" id="PR00237">
    <property type="entry name" value="GPCRRHODOPSN"/>
</dbReference>
<evidence type="ECO:0000313" key="9">
    <source>
        <dbReference type="Proteomes" id="UP000265020"/>
    </source>
</evidence>
<evidence type="ECO:0000256" key="3">
    <source>
        <dbReference type="ARBA" id="ARBA00022989"/>
    </source>
</evidence>
<keyword evidence="2 6" id="KW-0812">Transmembrane</keyword>
<feature type="region of interest" description="Disordered" evidence="5">
    <location>
        <begin position="305"/>
        <end position="328"/>
    </location>
</feature>
<evidence type="ECO:0000256" key="1">
    <source>
        <dbReference type="ARBA" id="ARBA00004370"/>
    </source>
</evidence>
<dbReference type="InterPro" id="IPR000276">
    <property type="entry name" value="GPCR_Rhodpsn"/>
</dbReference>
<dbReference type="Proteomes" id="UP000265020">
    <property type="component" value="Unassembled WGS sequence"/>
</dbReference>
<dbReference type="InterPro" id="IPR017452">
    <property type="entry name" value="GPCR_Rhodpsn_7TM"/>
</dbReference>
<comment type="subcellular location">
    <subcellularLocation>
        <location evidence="1">Membrane</location>
    </subcellularLocation>
</comment>
<protein>
    <submittedName>
        <fullName evidence="8">Si:dkey-78k11.9</fullName>
    </submittedName>
</protein>
<keyword evidence="9" id="KW-1185">Reference proteome</keyword>
<evidence type="ECO:0000259" key="7">
    <source>
        <dbReference type="PROSITE" id="PS50262"/>
    </source>
</evidence>
<dbReference type="InterPro" id="IPR027294">
    <property type="entry name" value="NPS_rcpt"/>
</dbReference>
<dbReference type="SUPFAM" id="SSF81321">
    <property type="entry name" value="Family A G protein-coupled receptor-like"/>
    <property type="match status" value="1"/>
</dbReference>
<sequence length="328" mass="37051">MNATDCEKISKSFPQTFLPPVFISVFIVGLFTLLQNWKKLKSINILVFNLGLADVLYLLTLPLLITYYLNGSKWIFGAAVCKVTRFCFDLNLYCSIGFLTCLSVYRYLAIIYPLKVLGKVTRTHSVIISAMVWIVVTAQSLPGVLIFPKNSGNNTTQCFDTTDGENIEKYLQYNLVRTIIGFCIPFVIIVGSYGHVTFVVCHSNTIKMVTKQRSLKLLILMILFFSICYAPHHVFKNLNMYSRVLQRRKICSSWNSGVFIAHQAGRGLVSLNSALNPLVYLHVNEDMGAQFKELLQRSRRAFSRFSRSKSGSVPEPQDGQELKSPLAD</sequence>
<name>A0A3Q2DY23_CYPVA</name>
<feature type="transmembrane region" description="Helical" evidence="6">
    <location>
        <begin position="214"/>
        <end position="232"/>
    </location>
</feature>
<dbReference type="AlphaFoldDB" id="A0A3Q2DY23"/>
<organism evidence="8 9">
    <name type="scientific">Cyprinodon variegatus</name>
    <name type="common">Sheepshead minnow</name>
    <dbReference type="NCBI Taxonomy" id="28743"/>
    <lineage>
        <taxon>Eukaryota</taxon>
        <taxon>Metazoa</taxon>
        <taxon>Chordata</taxon>
        <taxon>Craniata</taxon>
        <taxon>Vertebrata</taxon>
        <taxon>Euteleostomi</taxon>
        <taxon>Actinopterygii</taxon>
        <taxon>Neopterygii</taxon>
        <taxon>Teleostei</taxon>
        <taxon>Neoteleostei</taxon>
        <taxon>Acanthomorphata</taxon>
        <taxon>Ovalentaria</taxon>
        <taxon>Atherinomorphae</taxon>
        <taxon>Cyprinodontiformes</taxon>
        <taxon>Cyprinodontidae</taxon>
        <taxon>Cyprinodon</taxon>
    </lineage>
</organism>
<feature type="domain" description="G-protein coupled receptors family 1 profile" evidence="7">
    <location>
        <begin position="25"/>
        <end position="280"/>
    </location>
</feature>
<feature type="transmembrane region" description="Helical" evidence="6">
    <location>
        <begin position="179"/>
        <end position="202"/>
    </location>
</feature>
<dbReference type="GO" id="GO:0008188">
    <property type="term" value="F:neuropeptide receptor activity"/>
    <property type="evidence" value="ECO:0007669"/>
    <property type="project" value="InterPro"/>
</dbReference>
<feature type="transmembrane region" description="Helical" evidence="6">
    <location>
        <begin position="46"/>
        <end position="70"/>
    </location>
</feature>
<evidence type="ECO:0000256" key="4">
    <source>
        <dbReference type="ARBA" id="ARBA00023136"/>
    </source>
</evidence>
<accession>A0A3Q2DY23</accession>